<evidence type="ECO:0000256" key="1">
    <source>
        <dbReference type="ARBA" id="ARBA00004651"/>
    </source>
</evidence>
<comment type="subcellular location">
    <subcellularLocation>
        <location evidence="1">Cell membrane</location>
        <topology evidence="1">Multi-pass membrane protein</topology>
    </subcellularLocation>
</comment>
<sequence length="448" mass="49381">MELIKKKGKFIQLHPAQILVIGFAVLILLGTLLLMLPISTYEEGRGLRFVDALFEATSAVCVTGLAVVDTGTTFTIFGQLVMLFLVQIGGWGFMTIGIFMFIILGKKIGLKERLLLQDSLNLFTLSGVVKLVSKIIMITLIVEITGALILAIRWSFEMPWIKALYYGFFHSISAFNNAGFGLEPDNLSKWVGDPTVNLAITSLFIIGGIGFTVILDVWQKKSLRKLSLHSKVVLLVTLILNVVGTVIILISEFHNPATIGNLSWNDKFWASYFQGVVPRTAGFNTIDIGHMTLSSQVFTMALMFIGASSGSTGGGIKVTTFAIIIFAFWTVLTNRSDVNIFKRRISWSLVNKSLSIGVSAIIFIFTIFFLLTYTEDMPMNKLLFETISAFGTVGLSTGITGDLSPYGKLLITLMMFIGRLGPLTMAFALMSKRQEARLRYAEEKILIG</sequence>
<evidence type="ECO:0000256" key="3">
    <source>
        <dbReference type="ARBA" id="ARBA00022475"/>
    </source>
</evidence>
<dbReference type="PANTHER" id="PTHR32024">
    <property type="entry name" value="TRK SYSTEM POTASSIUM UPTAKE PROTEIN TRKG-RELATED"/>
    <property type="match status" value="1"/>
</dbReference>
<keyword evidence="2" id="KW-0813">Transport</keyword>
<feature type="transmembrane region" description="Helical" evidence="10">
    <location>
        <begin position="135"/>
        <end position="156"/>
    </location>
</feature>
<evidence type="ECO:0000313" key="11">
    <source>
        <dbReference type="EMBL" id="MBS4180185.1"/>
    </source>
</evidence>
<evidence type="ECO:0000256" key="10">
    <source>
        <dbReference type="SAM" id="Phobius"/>
    </source>
</evidence>
<keyword evidence="3" id="KW-1003">Cell membrane</keyword>
<feature type="transmembrane region" description="Helical" evidence="10">
    <location>
        <begin position="196"/>
        <end position="218"/>
    </location>
</feature>
<evidence type="ECO:0000256" key="5">
    <source>
        <dbReference type="ARBA" id="ARBA00022692"/>
    </source>
</evidence>
<feature type="transmembrane region" description="Helical" evidence="10">
    <location>
        <begin position="16"/>
        <end position="37"/>
    </location>
</feature>
<protein>
    <submittedName>
        <fullName evidence="11">TrkH family potassium uptake protein</fullName>
    </submittedName>
</protein>
<gene>
    <name evidence="11" type="ORF">KHB02_02150</name>
</gene>
<name>A0A942SUP3_9BACI</name>
<dbReference type="InterPro" id="IPR003445">
    <property type="entry name" value="Cat_transpt"/>
</dbReference>
<keyword evidence="9 10" id="KW-0472">Membrane</keyword>
<feature type="transmembrane region" description="Helical" evidence="10">
    <location>
        <begin position="230"/>
        <end position="250"/>
    </location>
</feature>
<feature type="transmembrane region" description="Helical" evidence="10">
    <location>
        <begin position="49"/>
        <end position="68"/>
    </location>
</feature>
<evidence type="ECO:0000256" key="9">
    <source>
        <dbReference type="ARBA" id="ARBA00023136"/>
    </source>
</evidence>
<feature type="transmembrane region" description="Helical" evidence="10">
    <location>
        <begin position="80"/>
        <end position="104"/>
    </location>
</feature>
<keyword evidence="7 10" id="KW-1133">Transmembrane helix</keyword>
<dbReference type="NCBIfam" id="TIGR00933">
    <property type="entry name" value="2a38"/>
    <property type="match status" value="1"/>
</dbReference>
<feature type="transmembrane region" description="Helical" evidence="10">
    <location>
        <begin position="301"/>
        <end position="332"/>
    </location>
</feature>
<keyword evidence="6" id="KW-0630">Potassium</keyword>
<reference evidence="11" key="1">
    <citation type="submission" date="2021-05" db="EMBL/GenBank/DDBJ databases">
        <title>Novel Bacillus species.</title>
        <authorList>
            <person name="Liu G."/>
        </authorList>
    </citation>
    <scope>NUCLEOTIDE SEQUENCE</scope>
    <source>
        <strain evidence="11">FJAT-50051</strain>
    </source>
</reference>
<keyword evidence="4" id="KW-0633">Potassium transport</keyword>
<evidence type="ECO:0000256" key="4">
    <source>
        <dbReference type="ARBA" id="ARBA00022538"/>
    </source>
</evidence>
<evidence type="ECO:0000256" key="2">
    <source>
        <dbReference type="ARBA" id="ARBA00022448"/>
    </source>
</evidence>
<keyword evidence="5 10" id="KW-0812">Transmembrane</keyword>
<evidence type="ECO:0000256" key="6">
    <source>
        <dbReference type="ARBA" id="ARBA00022958"/>
    </source>
</evidence>
<feature type="transmembrane region" description="Helical" evidence="10">
    <location>
        <begin position="409"/>
        <end position="430"/>
    </location>
</feature>
<dbReference type="AlphaFoldDB" id="A0A942SUP3"/>
<dbReference type="GO" id="GO:0015379">
    <property type="term" value="F:potassium:chloride symporter activity"/>
    <property type="evidence" value="ECO:0007669"/>
    <property type="project" value="InterPro"/>
</dbReference>
<evidence type="ECO:0000256" key="7">
    <source>
        <dbReference type="ARBA" id="ARBA00022989"/>
    </source>
</evidence>
<dbReference type="GO" id="GO:0005886">
    <property type="term" value="C:plasma membrane"/>
    <property type="evidence" value="ECO:0007669"/>
    <property type="project" value="UniProtKB-SubCell"/>
</dbReference>
<feature type="transmembrane region" description="Helical" evidence="10">
    <location>
        <begin position="353"/>
        <end position="373"/>
    </location>
</feature>
<dbReference type="Pfam" id="PF02386">
    <property type="entry name" value="TrkH"/>
    <property type="match status" value="1"/>
</dbReference>
<evidence type="ECO:0000256" key="8">
    <source>
        <dbReference type="ARBA" id="ARBA00023065"/>
    </source>
</evidence>
<comment type="caution">
    <text evidence="11">The sequence shown here is derived from an EMBL/GenBank/DDBJ whole genome shotgun (WGS) entry which is preliminary data.</text>
</comment>
<dbReference type="InterPro" id="IPR004772">
    <property type="entry name" value="TrkH"/>
</dbReference>
<proteinExistence type="predicted"/>
<dbReference type="PANTHER" id="PTHR32024:SF1">
    <property type="entry name" value="KTR SYSTEM POTASSIUM UPTAKE PROTEIN B"/>
    <property type="match status" value="1"/>
</dbReference>
<keyword evidence="8" id="KW-0406">Ion transport</keyword>
<dbReference type="EMBL" id="JAGYPE010000001">
    <property type="protein sequence ID" value="MBS4180185.1"/>
    <property type="molecule type" value="Genomic_DNA"/>
</dbReference>
<organism evidence="11">
    <name type="scientific">Neobacillus citreus</name>
    <dbReference type="NCBI Taxonomy" id="2833578"/>
    <lineage>
        <taxon>Bacteria</taxon>
        <taxon>Bacillati</taxon>
        <taxon>Bacillota</taxon>
        <taxon>Bacilli</taxon>
        <taxon>Bacillales</taxon>
        <taxon>Bacillaceae</taxon>
        <taxon>Neobacillus</taxon>
    </lineage>
</organism>
<accession>A0A942SUP3</accession>